<gene>
    <name evidence="9" type="ORF">SAMN04488028_10397</name>
</gene>
<dbReference type="GO" id="GO:0009279">
    <property type="term" value="C:cell outer membrane"/>
    <property type="evidence" value="ECO:0007669"/>
    <property type="project" value="UniProtKB-SubCell"/>
</dbReference>
<keyword evidence="8" id="KW-0732">Signal</keyword>
<dbReference type="PANTHER" id="PTHR30026:SF20">
    <property type="entry name" value="OUTER MEMBRANE PROTEIN TOLC"/>
    <property type="match status" value="1"/>
</dbReference>
<accession>A0A1M6PYJ0</accession>
<dbReference type="GO" id="GO:0015288">
    <property type="term" value="F:porin activity"/>
    <property type="evidence" value="ECO:0007669"/>
    <property type="project" value="TreeGrafter"/>
</dbReference>
<dbReference type="SUPFAM" id="SSF56954">
    <property type="entry name" value="Outer membrane efflux proteins (OEP)"/>
    <property type="match status" value="1"/>
</dbReference>
<organism evidence="9 10">
    <name type="scientific">Reichenbachiella agariperforans</name>
    <dbReference type="NCBI Taxonomy" id="156994"/>
    <lineage>
        <taxon>Bacteria</taxon>
        <taxon>Pseudomonadati</taxon>
        <taxon>Bacteroidota</taxon>
        <taxon>Cytophagia</taxon>
        <taxon>Cytophagales</taxon>
        <taxon>Reichenbachiellaceae</taxon>
        <taxon>Reichenbachiella</taxon>
    </lineage>
</organism>
<comment type="similarity">
    <text evidence="2">Belongs to the outer membrane factor (OMF) (TC 1.B.17) family.</text>
</comment>
<dbReference type="PANTHER" id="PTHR30026">
    <property type="entry name" value="OUTER MEMBRANE PROTEIN TOLC"/>
    <property type="match status" value="1"/>
</dbReference>
<keyword evidence="10" id="KW-1185">Reference proteome</keyword>
<protein>
    <submittedName>
        <fullName evidence="9">Outer membrane efflux protein</fullName>
    </submittedName>
</protein>
<dbReference type="GO" id="GO:1990281">
    <property type="term" value="C:efflux pump complex"/>
    <property type="evidence" value="ECO:0007669"/>
    <property type="project" value="TreeGrafter"/>
</dbReference>
<evidence type="ECO:0000313" key="9">
    <source>
        <dbReference type="EMBL" id="SHK12982.1"/>
    </source>
</evidence>
<evidence type="ECO:0000313" key="10">
    <source>
        <dbReference type="Proteomes" id="UP000184474"/>
    </source>
</evidence>
<evidence type="ECO:0000256" key="1">
    <source>
        <dbReference type="ARBA" id="ARBA00004442"/>
    </source>
</evidence>
<dbReference type="Pfam" id="PF02321">
    <property type="entry name" value="OEP"/>
    <property type="match status" value="1"/>
</dbReference>
<evidence type="ECO:0000256" key="3">
    <source>
        <dbReference type="ARBA" id="ARBA00022448"/>
    </source>
</evidence>
<dbReference type="Gene3D" id="1.20.1600.10">
    <property type="entry name" value="Outer membrane efflux proteins (OEP)"/>
    <property type="match status" value="1"/>
</dbReference>
<comment type="subcellular location">
    <subcellularLocation>
        <location evidence="1">Cell outer membrane</location>
    </subcellularLocation>
</comment>
<keyword evidence="6" id="KW-0472">Membrane</keyword>
<sequence>MNRIILFFVSTLLIQLTHSVHAQESNQVLSLDDFYQMVVNNHPVARQARLLNQRGELAIQQAKGQFDPKLSSSYNSKEYNGKDYYNLWNSYLEMPTLLNVDFKAGYERNSGTYLNPEHNVPTDGLYYAGISVPLGQGLIHNPRKINLQKSRYEEQQYMNESVLVLNNLLYDANHAFWWWYEFHQKYVVVQNNLTLMRNRFEAIKESVANGENAAVDSLETLIQVQKWQNLHRDAQMQLQNSTLYMNNYIWSDSLEIDMFEPKYATQNTLLDFVALEEQILASHPNLKKLTLKNEILELDRKLSVEQIKPVLDVNYNFLLHQQDNEYDTYFNNNYKLGFQFEFPILVRKERAKLQSTKLKIQENELMIDEKTRQTLNKVRQSYNKVLTLNQMIAQQEEILANYQRLLVAEQIKFNNGESSVFLLNSRENKKLESELKLIELRAKYGKSIGELKWSAGILHQEIQDLTL</sequence>
<dbReference type="RefSeq" id="WP_073122027.1">
    <property type="nucleotide sequence ID" value="NZ_FRAA01000003.1"/>
</dbReference>
<dbReference type="EMBL" id="FRAA01000003">
    <property type="protein sequence ID" value="SHK12982.1"/>
    <property type="molecule type" value="Genomic_DNA"/>
</dbReference>
<evidence type="ECO:0000256" key="6">
    <source>
        <dbReference type="ARBA" id="ARBA00023136"/>
    </source>
</evidence>
<keyword evidence="3" id="KW-0813">Transport</keyword>
<evidence type="ECO:0000256" key="8">
    <source>
        <dbReference type="SAM" id="SignalP"/>
    </source>
</evidence>
<dbReference type="Proteomes" id="UP000184474">
    <property type="component" value="Unassembled WGS sequence"/>
</dbReference>
<dbReference type="GO" id="GO:0015562">
    <property type="term" value="F:efflux transmembrane transporter activity"/>
    <property type="evidence" value="ECO:0007669"/>
    <property type="project" value="InterPro"/>
</dbReference>
<dbReference type="AlphaFoldDB" id="A0A1M6PYJ0"/>
<evidence type="ECO:0000256" key="4">
    <source>
        <dbReference type="ARBA" id="ARBA00022452"/>
    </source>
</evidence>
<feature type="signal peptide" evidence="8">
    <location>
        <begin position="1"/>
        <end position="22"/>
    </location>
</feature>
<evidence type="ECO:0000256" key="7">
    <source>
        <dbReference type="ARBA" id="ARBA00023237"/>
    </source>
</evidence>
<keyword evidence="7" id="KW-0998">Cell outer membrane</keyword>
<evidence type="ECO:0000256" key="2">
    <source>
        <dbReference type="ARBA" id="ARBA00007613"/>
    </source>
</evidence>
<evidence type="ECO:0000256" key="5">
    <source>
        <dbReference type="ARBA" id="ARBA00022692"/>
    </source>
</evidence>
<feature type="chain" id="PRO_5012590413" evidence="8">
    <location>
        <begin position="23"/>
        <end position="467"/>
    </location>
</feature>
<reference evidence="10" key="1">
    <citation type="submission" date="2016-11" db="EMBL/GenBank/DDBJ databases">
        <authorList>
            <person name="Varghese N."/>
            <person name="Submissions S."/>
        </authorList>
    </citation>
    <scope>NUCLEOTIDE SEQUENCE [LARGE SCALE GENOMIC DNA]</scope>
    <source>
        <strain evidence="10">DSM 26134</strain>
    </source>
</reference>
<keyword evidence="5" id="KW-0812">Transmembrane</keyword>
<keyword evidence="4" id="KW-1134">Transmembrane beta strand</keyword>
<name>A0A1M6PYJ0_REIAG</name>
<dbReference type="STRING" id="156994.SAMN04488028_10397"/>
<proteinExistence type="inferred from homology"/>
<dbReference type="InterPro" id="IPR003423">
    <property type="entry name" value="OMP_efflux"/>
</dbReference>
<dbReference type="InterPro" id="IPR051906">
    <property type="entry name" value="TolC-like"/>
</dbReference>